<evidence type="ECO:0000256" key="2">
    <source>
        <dbReference type="ARBA" id="ARBA00022801"/>
    </source>
</evidence>
<organism evidence="7 8">
    <name type="scientific">Naematelia encephala</name>
    <dbReference type="NCBI Taxonomy" id="71784"/>
    <lineage>
        <taxon>Eukaryota</taxon>
        <taxon>Fungi</taxon>
        <taxon>Dikarya</taxon>
        <taxon>Basidiomycota</taxon>
        <taxon>Agaricomycotina</taxon>
        <taxon>Tremellomycetes</taxon>
        <taxon>Tremellales</taxon>
        <taxon>Naemateliaceae</taxon>
        <taxon>Naematelia</taxon>
    </lineage>
</organism>
<dbReference type="AlphaFoldDB" id="A0A1Y2AYZ4"/>
<dbReference type="OrthoDB" id="62120at2759"/>
<evidence type="ECO:0000313" key="7">
    <source>
        <dbReference type="EMBL" id="ORY27801.1"/>
    </source>
</evidence>
<feature type="signal peptide" evidence="5">
    <location>
        <begin position="1"/>
        <end position="19"/>
    </location>
</feature>
<reference evidence="7 8" key="1">
    <citation type="submission" date="2016-07" db="EMBL/GenBank/DDBJ databases">
        <title>Pervasive Adenine N6-methylation of Active Genes in Fungi.</title>
        <authorList>
            <consortium name="DOE Joint Genome Institute"/>
            <person name="Mondo S.J."/>
            <person name="Dannebaum R.O."/>
            <person name="Kuo R.C."/>
            <person name="Labutti K."/>
            <person name="Haridas S."/>
            <person name="Kuo A."/>
            <person name="Salamov A."/>
            <person name="Ahrendt S.R."/>
            <person name="Lipzen A."/>
            <person name="Sullivan W."/>
            <person name="Andreopoulos W.B."/>
            <person name="Clum A."/>
            <person name="Lindquist E."/>
            <person name="Daum C."/>
            <person name="Ramamoorthy G.K."/>
            <person name="Gryganskyi A."/>
            <person name="Culley D."/>
            <person name="Magnuson J.K."/>
            <person name="James T.Y."/>
            <person name="O'Malley M.A."/>
            <person name="Stajich J.E."/>
            <person name="Spatafora J.W."/>
            <person name="Visel A."/>
            <person name="Grigoriev I.V."/>
        </authorList>
    </citation>
    <scope>NUCLEOTIDE SEQUENCE [LARGE SCALE GENOMIC DNA]</scope>
    <source>
        <strain evidence="7 8">68-887.2</strain>
    </source>
</reference>
<dbReference type="STRING" id="71784.A0A1Y2AYZ4"/>
<dbReference type="SUPFAM" id="SSF51445">
    <property type="entry name" value="(Trans)glycosidases"/>
    <property type="match status" value="1"/>
</dbReference>
<dbReference type="InParanoid" id="A0A1Y2AYZ4"/>
<gene>
    <name evidence="7" type="ORF">BCR39DRAFT_577257</name>
</gene>
<evidence type="ECO:0000259" key="6">
    <source>
        <dbReference type="Pfam" id="PF00150"/>
    </source>
</evidence>
<evidence type="ECO:0000256" key="1">
    <source>
        <dbReference type="ARBA" id="ARBA00005641"/>
    </source>
</evidence>
<dbReference type="PANTHER" id="PTHR31297:SF42">
    <property type="entry name" value="GLYCOSIDE HYDROLASE FAMILY 5 DOMAIN-CONTAINING PROTEIN"/>
    <property type="match status" value="1"/>
</dbReference>
<dbReference type="GO" id="GO:0009251">
    <property type="term" value="P:glucan catabolic process"/>
    <property type="evidence" value="ECO:0007669"/>
    <property type="project" value="TreeGrafter"/>
</dbReference>
<dbReference type="GO" id="GO:0005576">
    <property type="term" value="C:extracellular region"/>
    <property type="evidence" value="ECO:0007669"/>
    <property type="project" value="TreeGrafter"/>
</dbReference>
<dbReference type="InterPro" id="IPR050386">
    <property type="entry name" value="Glycosyl_hydrolase_5"/>
</dbReference>
<evidence type="ECO:0000313" key="8">
    <source>
        <dbReference type="Proteomes" id="UP000193986"/>
    </source>
</evidence>
<keyword evidence="5" id="KW-0732">Signal</keyword>
<dbReference type="Gene3D" id="3.20.20.80">
    <property type="entry name" value="Glycosidases"/>
    <property type="match status" value="1"/>
</dbReference>
<evidence type="ECO:0000256" key="5">
    <source>
        <dbReference type="SAM" id="SignalP"/>
    </source>
</evidence>
<dbReference type="PANTHER" id="PTHR31297">
    <property type="entry name" value="GLUCAN ENDO-1,6-BETA-GLUCOSIDASE B"/>
    <property type="match status" value="1"/>
</dbReference>
<evidence type="ECO:0000256" key="4">
    <source>
        <dbReference type="RuleBase" id="RU361153"/>
    </source>
</evidence>
<dbReference type="InterPro" id="IPR001547">
    <property type="entry name" value="Glyco_hydro_5"/>
</dbReference>
<feature type="chain" id="PRO_5013050584" evidence="5">
    <location>
        <begin position="20"/>
        <end position="463"/>
    </location>
</feature>
<comment type="caution">
    <text evidence="7">The sequence shown here is derived from an EMBL/GenBank/DDBJ whole genome shotgun (WGS) entry which is preliminary data.</text>
</comment>
<proteinExistence type="inferred from homology"/>
<keyword evidence="3 4" id="KW-0326">Glycosidase</keyword>
<dbReference type="Pfam" id="PF00150">
    <property type="entry name" value="Cellulase"/>
    <property type="match status" value="1"/>
</dbReference>
<dbReference type="Proteomes" id="UP000193986">
    <property type="component" value="Unassembled WGS sequence"/>
</dbReference>
<accession>A0A1Y2AYZ4</accession>
<keyword evidence="2 4" id="KW-0378">Hydrolase</keyword>
<name>A0A1Y2AYZ4_9TREE</name>
<dbReference type="InterPro" id="IPR017853">
    <property type="entry name" value="GH"/>
</dbReference>
<dbReference type="GO" id="GO:0008422">
    <property type="term" value="F:beta-glucosidase activity"/>
    <property type="evidence" value="ECO:0007669"/>
    <property type="project" value="TreeGrafter"/>
</dbReference>
<feature type="domain" description="Glycoside hydrolase family 5" evidence="6">
    <location>
        <begin position="102"/>
        <end position="290"/>
    </location>
</feature>
<evidence type="ECO:0000256" key="3">
    <source>
        <dbReference type="ARBA" id="ARBA00023295"/>
    </source>
</evidence>
<keyword evidence="8" id="KW-1185">Reference proteome</keyword>
<sequence>MNAKRLCCALIFGLSGLVADSPTASRATSAPGFTWGGTEKMRGVNIGGWLVLEPWITPSLFASKPPWVVDEWTYGQYMASKTEPLAEIRNHWNTWLSFVELENIAAVGLNTIRIPIGFWSVIPLLSDEPYLVGAYDFLKLAVTWAQSLNLKVMVDLHGAPGSQNGFDNSGLRGTREWFVNTSNVARTTSALQVLTAEFTRPQYNGTVLTVELINEPFPYTPDELDFLKSYYQKAYSTVNAASEQSTIVVAIDQAFQGLSIWQDFMTEPSFHNVAQDTHIYSMFDLTLIQMGYDENLQWYCSQYDSLEQSNQAHWTIVGEFTPAHTDCAMWLNGRGTGARYDNTLHGTAALAFPGDCRAKSSGDPTQFSADYIDHLGASFETQTWIYELAASGWIQWTWKTEEAADWSLSAGITYGWIPTPITAKPHGTPCNFSSLQASGEPSNFAPDYYWWMTILLVLLHACA</sequence>
<dbReference type="GO" id="GO:0009986">
    <property type="term" value="C:cell surface"/>
    <property type="evidence" value="ECO:0007669"/>
    <property type="project" value="TreeGrafter"/>
</dbReference>
<dbReference type="EMBL" id="MCFC01000036">
    <property type="protein sequence ID" value="ORY27801.1"/>
    <property type="molecule type" value="Genomic_DNA"/>
</dbReference>
<dbReference type="FunCoup" id="A0A1Y2AYZ4">
    <property type="interactions" value="25"/>
</dbReference>
<comment type="similarity">
    <text evidence="1 4">Belongs to the glycosyl hydrolase 5 (cellulase A) family.</text>
</comment>
<protein>
    <submittedName>
        <fullName evidence="7">Putative glucan 1,3-beta-glucosidase</fullName>
    </submittedName>
</protein>